<keyword evidence="2" id="KW-1185">Reference proteome</keyword>
<accession>A0A5J5AC87</accession>
<name>A0A5J5AC87_9ASTE</name>
<evidence type="ECO:0000313" key="1">
    <source>
        <dbReference type="EMBL" id="KAA8527708.1"/>
    </source>
</evidence>
<reference evidence="1 2" key="1">
    <citation type="submission" date="2019-09" db="EMBL/GenBank/DDBJ databases">
        <title>A chromosome-level genome assembly of the Chinese tupelo Nyssa sinensis.</title>
        <authorList>
            <person name="Yang X."/>
            <person name="Kang M."/>
            <person name="Yang Y."/>
            <person name="Xiong H."/>
            <person name="Wang M."/>
            <person name="Zhang Z."/>
            <person name="Wang Z."/>
            <person name="Wu H."/>
            <person name="Ma T."/>
            <person name="Liu J."/>
            <person name="Xi Z."/>
        </authorList>
    </citation>
    <scope>NUCLEOTIDE SEQUENCE [LARGE SCALE GENOMIC DNA]</scope>
    <source>
        <strain evidence="1">J267</strain>
        <tissue evidence="1">Leaf</tissue>
    </source>
</reference>
<organism evidence="1 2">
    <name type="scientific">Nyssa sinensis</name>
    <dbReference type="NCBI Taxonomy" id="561372"/>
    <lineage>
        <taxon>Eukaryota</taxon>
        <taxon>Viridiplantae</taxon>
        <taxon>Streptophyta</taxon>
        <taxon>Embryophyta</taxon>
        <taxon>Tracheophyta</taxon>
        <taxon>Spermatophyta</taxon>
        <taxon>Magnoliopsida</taxon>
        <taxon>eudicotyledons</taxon>
        <taxon>Gunneridae</taxon>
        <taxon>Pentapetalae</taxon>
        <taxon>asterids</taxon>
        <taxon>Cornales</taxon>
        <taxon>Nyssaceae</taxon>
        <taxon>Nyssa</taxon>
    </lineage>
</organism>
<dbReference type="AlphaFoldDB" id="A0A5J5AC87"/>
<proteinExistence type="predicted"/>
<sequence>MERIFWPLPSTISQQSGHCDISSFIASEWPRLAAMWRGVFLSSLSASNYLRNCKLLLHAEQFYHMGHHQLAIYKFLRFQTPSQHILSLQPGKVESLRRYWRDVKTPDLLVSTIQPHQGDDSALPRARPCL</sequence>
<dbReference type="EMBL" id="CM018045">
    <property type="protein sequence ID" value="KAA8527708.1"/>
    <property type="molecule type" value="Genomic_DNA"/>
</dbReference>
<protein>
    <submittedName>
        <fullName evidence="1">Uncharacterized protein</fullName>
    </submittedName>
</protein>
<gene>
    <name evidence="1" type="ORF">F0562_035422</name>
</gene>
<evidence type="ECO:0000313" key="2">
    <source>
        <dbReference type="Proteomes" id="UP000325577"/>
    </source>
</evidence>
<dbReference type="Proteomes" id="UP000325577">
    <property type="component" value="Linkage Group LG21"/>
</dbReference>